<dbReference type="GO" id="GO:0008408">
    <property type="term" value="F:3'-5' exonuclease activity"/>
    <property type="evidence" value="ECO:0007669"/>
    <property type="project" value="TreeGrafter"/>
</dbReference>
<evidence type="ECO:0000259" key="4">
    <source>
        <dbReference type="SMART" id="SM00479"/>
    </source>
</evidence>
<dbReference type="AlphaFoldDB" id="A0AAW5SAE8"/>
<keyword evidence="3" id="KW-0269">Exonuclease</keyword>
<dbReference type="InterPro" id="IPR036397">
    <property type="entry name" value="RNaseH_sf"/>
</dbReference>
<evidence type="ECO:0000313" key="6">
    <source>
        <dbReference type="EMBL" id="ORA40583.1"/>
    </source>
</evidence>
<proteinExistence type="predicted"/>
<evidence type="ECO:0000313" key="8">
    <source>
        <dbReference type="Proteomes" id="UP001207588"/>
    </source>
</evidence>
<comment type="caution">
    <text evidence="5">The sequence shown here is derived from an EMBL/GenBank/DDBJ whole genome shotgun (WGS) entry which is preliminary data.</text>
</comment>
<dbReference type="SUPFAM" id="SSF53098">
    <property type="entry name" value="Ribonuclease H-like"/>
    <property type="match status" value="1"/>
</dbReference>
<evidence type="ECO:0000256" key="2">
    <source>
        <dbReference type="ARBA" id="ARBA00022801"/>
    </source>
</evidence>
<dbReference type="PANTHER" id="PTHR30231">
    <property type="entry name" value="DNA POLYMERASE III SUBUNIT EPSILON"/>
    <property type="match status" value="1"/>
</dbReference>
<keyword evidence="7" id="KW-1185">Reference proteome</keyword>
<dbReference type="Gene3D" id="3.30.420.10">
    <property type="entry name" value="Ribonuclease H-like superfamily/Ribonuclease H"/>
    <property type="match status" value="1"/>
</dbReference>
<feature type="domain" description="Exonuclease" evidence="4">
    <location>
        <begin position="12"/>
        <end position="177"/>
    </location>
</feature>
<dbReference type="EMBL" id="MVHL01000127">
    <property type="protein sequence ID" value="ORA40583.1"/>
    <property type="molecule type" value="Genomic_DNA"/>
</dbReference>
<keyword evidence="1" id="KW-0540">Nuclease</keyword>
<reference evidence="6 7" key="1">
    <citation type="submission" date="2017-02" db="EMBL/GenBank/DDBJ databases">
        <title>The new phylogeny of genus Mycobacterium.</title>
        <authorList>
            <person name="Tortoli E."/>
            <person name="Trovato A."/>
            <person name="Cirillo D.M."/>
        </authorList>
    </citation>
    <scope>NUCLEOTIDE SEQUENCE [LARGE SCALE GENOMIC DNA]</scope>
    <source>
        <strain evidence="6 7">DSM 45439</strain>
    </source>
</reference>
<evidence type="ECO:0000256" key="3">
    <source>
        <dbReference type="ARBA" id="ARBA00022839"/>
    </source>
</evidence>
<dbReference type="GO" id="GO:0003887">
    <property type="term" value="F:DNA-directed DNA polymerase activity"/>
    <property type="evidence" value="ECO:0007669"/>
    <property type="project" value="InterPro"/>
</dbReference>
<accession>A0AAW5SAE8</accession>
<name>A0AAW5SAE8_MYCBC</name>
<dbReference type="FunFam" id="3.30.420.10:FF:000045">
    <property type="entry name" value="3'-5' exonuclease DinG"/>
    <property type="match status" value="1"/>
</dbReference>
<gene>
    <name evidence="6" type="ORF">BST19_27765</name>
    <name evidence="5" type="ORF">H7I91_23305</name>
</gene>
<organism evidence="5 8">
    <name type="scientific">Mycobacterium bouchedurhonense</name>
    <dbReference type="NCBI Taxonomy" id="701041"/>
    <lineage>
        <taxon>Bacteria</taxon>
        <taxon>Bacillati</taxon>
        <taxon>Actinomycetota</taxon>
        <taxon>Actinomycetes</taxon>
        <taxon>Mycobacteriales</taxon>
        <taxon>Mycobacteriaceae</taxon>
        <taxon>Mycobacterium</taxon>
        <taxon>Mycobacterium avium complex (MAC)</taxon>
    </lineage>
</organism>
<dbReference type="InterPro" id="IPR012337">
    <property type="entry name" value="RNaseH-like_sf"/>
</dbReference>
<dbReference type="PANTHER" id="PTHR30231:SF4">
    <property type="entry name" value="PROTEIN NEN2"/>
    <property type="match status" value="1"/>
</dbReference>
<dbReference type="GO" id="GO:0006260">
    <property type="term" value="P:DNA replication"/>
    <property type="evidence" value="ECO:0007669"/>
    <property type="project" value="InterPro"/>
</dbReference>
<evidence type="ECO:0000313" key="7">
    <source>
        <dbReference type="Proteomes" id="UP000192293"/>
    </source>
</evidence>
<evidence type="ECO:0000256" key="1">
    <source>
        <dbReference type="ARBA" id="ARBA00022722"/>
    </source>
</evidence>
<protein>
    <recommendedName>
        <fullName evidence="4">Exonuclease domain-containing protein</fullName>
    </recommendedName>
</protein>
<evidence type="ECO:0000313" key="5">
    <source>
        <dbReference type="EMBL" id="MCV6992162.1"/>
    </source>
</evidence>
<dbReference type="CDD" id="cd06127">
    <property type="entry name" value="DEDDh"/>
    <property type="match status" value="1"/>
</dbReference>
<dbReference type="NCBIfam" id="TIGR00573">
    <property type="entry name" value="dnaq"/>
    <property type="match status" value="1"/>
</dbReference>
<keyword evidence="2" id="KW-0378">Hydrolase</keyword>
<dbReference type="EMBL" id="JACKTG010000083">
    <property type="protein sequence ID" value="MCV6992162.1"/>
    <property type="molecule type" value="Genomic_DNA"/>
</dbReference>
<dbReference type="Pfam" id="PF00929">
    <property type="entry name" value="RNase_T"/>
    <property type="match status" value="1"/>
</dbReference>
<reference evidence="5" key="3">
    <citation type="journal article" date="2022" name="BMC Genomics">
        <title>Comparative genome analysis of mycobacteria focusing on tRNA and non-coding RNA.</title>
        <authorList>
            <person name="Behra P.R.K."/>
            <person name="Pettersson B.M.F."/>
            <person name="Ramesh M."/>
            <person name="Das S."/>
            <person name="Dasgupta S."/>
            <person name="Kirsebom L.A."/>
        </authorList>
    </citation>
    <scope>NUCLEOTIDE SEQUENCE</scope>
    <source>
        <strain evidence="5">DSM 45439</strain>
    </source>
</reference>
<dbReference type="InterPro" id="IPR006054">
    <property type="entry name" value="DnaQ"/>
</dbReference>
<dbReference type="Proteomes" id="UP001207588">
    <property type="component" value="Unassembled WGS sequence"/>
</dbReference>
<dbReference type="InterPro" id="IPR013520">
    <property type="entry name" value="Ribonucl_H"/>
</dbReference>
<dbReference type="GO" id="GO:0005829">
    <property type="term" value="C:cytosol"/>
    <property type="evidence" value="ECO:0007669"/>
    <property type="project" value="TreeGrafter"/>
</dbReference>
<sequence length="226" mass="24334">MIYQRPFDSHRSWAVVDVETSGMHPETSRVISLAALAMSPSGVIERAVVSLLNPGVDPGPTDIHGLTRDMLAGHPRFADVAADLAELLQGRILVAHNAAFDYAFLAAEARIAGVALPVEAVMCTVELASRLQLGTDNLKLSTLAKYWEITQRRPHDAFDDAVVLTQVLMRALDRARALGVPLPIRAPGSAAEFALFGVDGDFDLKASQRGHVEQRIHAEPVDLAAS</sequence>
<dbReference type="GO" id="GO:0003677">
    <property type="term" value="F:DNA binding"/>
    <property type="evidence" value="ECO:0007669"/>
    <property type="project" value="InterPro"/>
</dbReference>
<dbReference type="Proteomes" id="UP000192293">
    <property type="component" value="Unassembled WGS sequence"/>
</dbReference>
<reference evidence="5" key="2">
    <citation type="submission" date="2020-07" db="EMBL/GenBank/DDBJ databases">
        <authorList>
            <person name="Pettersson B.M.F."/>
            <person name="Behra P.R.K."/>
            <person name="Ramesh M."/>
            <person name="Das S."/>
            <person name="Dasgupta S."/>
            <person name="Kirsebom L.A."/>
        </authorList>
    </citation>
    <scope>NUCLEOTIDE SEQUENCE</scope>
    <source>
        <strain evidence="5">DSM 45439</strain>
    </source>
</reference>
<dbReference type="SMART" id="SM00479">
    <property type="entry name" value="EXOIII"/>
    <property type="match status" value="1"/>
</dbReference>